<keyword evidence="7" id="KW-1185">Reference proteome</keyword>
<evidence type="ECO:0000259" key="5">
    <source>
        <dbReference type="PROSITE" id="PS51194"/>
    </source>
</evidence>
<dbReference type="GO" id="GO:0016787">
    <property type="term" value="F:hydrolase activity"/>
    <property type="evidence" value="ECO:0007669"/>
    <property type="project" value="InterPro"/>
</dbReference>
<dbReference type="InterPro" id="IPR050742">
    <property type="entry name" value="Helicase_Restrict-Modif_Enz"/>
</dbReference>
<dbReference type="Gene3D" id="3.40.50.300">
    <property type="entry name" value="P-loop containing nucleotide triphosphate hydrolases"/>
    <property type="match status" value="2"/>
</dbReference>
<dbReference type="OrthoDB" id="270584at2759"/>
<evidence type="ECO:0000256" key="1">
    <source>
        <dbReference type="ARBA" id="ARBA00022806"/>
    </source>
</evidence>
<name>A0A8H3TSB2_9TREE</name>
<dbReference type="SMART" id="SM00490">
    <property type="entry name" value="HELICc"/>
    <property type="match status" value="1"/>
</dbReference>
<dbReference type="Pfam" id="PF04851">
    <property type="entry name" value="ResIII"/>
    <property type="match status" value="1"/>
</dbReference>
<dbReference type="SUPFAM" id="SSF52540">
    <property type="entry name" value="P-loop containing nucleoside triphosphate hydrolases"/>
    <property type="match status" value="1"/>
</dbReference>
<evidence type="ECO:0000313" key="7">
    <source>
        <dbReference type="Proteomes" id="UP000620104"/>
    </source>
</evidence>
<dbReference type="PANTHER" id="PTHR47396">
    <property type="entry name" value="TYPE I RESTRICTION ENZYME ECOKI R PROTEIN"/>
    <property type="match status" value="1"/>
</dbReference>
<gene>
    <name evidence="6" type="ORF">NliqN6_2938</name>
</gene>
<dbReference type="GO" id="GO:0005759">
    <property type="term" value="C:mitochondrial matrix"/>
    <property type="evidence" value="ECO:0007669"/>
    <property type="project" value="TreeGrafter"/>
</dbReference>
<keyword evidence="1" id="KW-0378">Hydrolase</keyword>
<dbReference type="InterPro" id="IPR014001">
    <property type="entry name" value="Helicase_ATP-bd"/>
</dbReference>
<accession>A0A8H3TSB2</accession>
<evidence type="ECO:0008006" key="8">
    <source>
        <dbReference type="Google" id="ProtNLM"/>
    </source>
</evidence>
<evidence type="ECO:0000259" key="4">
    <source>
        <dbReference type="PROSITE" id="PS51192"/>
    </source>
</evidence>
<dbReference type="PROSITE" id="PS51194">
    <property type="entry name" value="HELICASE_CTER"/>
    <property type="match status" value="1"/>
</dbReference>
<dbReference type="Pfam" id="PF00271">
    <property type="entry name" value="Helicase_C"/>
    <property type="match status" value="1"/>
</dbReference>
<dbReference type="PROSITE" id="PS51192">
    <property type="entry name" value="HELICASE_ATP_BIND_1"/>
    <property type="match status" value="1"/>
</dbReference>
<evidence type="ECO:0000313" key="6">
    <source>
        <dbReference type="EMBL" id="GHJ86536.1"/>
    </source>
</evidence>
<keyword evidence="1" id="KW-0067">ATP-binding</keyword>
<feature type="coiled-coil region" evidence="2">
    <location>
        <begin position="503"/>
        <end position="533"/>
    </location>
</feature>
<evidence type="ECO:0000256" key="3">
    <source>
        <dbReference type="SAM" id="MobiDB-lite"/>
    </source>
</evidence>
<dbReference type="InterPro" id="IPR027417">
    <property type="entry name" value="P-loop_NTPase"/>
</dbReference>
<keyword evidence="2" id="KW-0175">Coiled coil</keyword>
<sequence length="745" mass="82171">MLRSILCCRCWPPSTVRRARSSFTPKIFPSSTVLSSPWSIRYCPSSSAAALVKSDEKRGTREPVSFRDSPLNLEVSAGERTGRNVRGRLPTWLRPYQVDVIETCVSALDRGLQRIGVSSPTGSGKTVMFTHLIPLLLERGEPGGRVVVLVGNIELARQAFATIKSSHPDYQVELEQGSMVASGEADVTIATYQTLRQDSRLAKYDPSKFRGVIVDEAHHVAAPSYIKLLSHFNSAVKAAMKQKEDSRYAEKVEQPGLPWPTAPLRDNTVSLHAAAVPIIGFTATFSRHDALALSQVFEEIVYHQDVIDMLDAGWLAPARFTTVKANLNLSEVAISKSSDDFSPTSLASAMNTPAVNELVVKVFLDRARDRSSTLIFCVDLAHVASLTDAFRQAGIDARYVTGNTKESERKSLVEAFKAREFPVMINCHLFTEGTDIPNIDCILIARPTRSRNLFSQMIGRGLRHSPGKTDCRIIDLVDNIGKNGGIVTAPTLFGLDIDAAIDNETLDSLRERAERKMQEAQQQQGEVENLQIEDGVSYLEDDDPFRLEDAASTHARAKSIYGWVSCGDDKYVLDAFGTDVFSITEVNTVYQINHMHKSFNTAGDKGRSFVPPRKTIFGRAQTLAEAFRYGDALIEKMVARSLLPKLYKWADWRRRPATGAQLEMLERLGYSNTDSRYRKDKEGAVGSAYTSGQVASILTAMKHGAKGRASKAGKRAAREESIRNRKAQREAAHTVSVGPLAGSNR</sequence>
<dbReference type="GO" id="GO:0061749">
    <property type="term" value="F:forked DNA-dependent helicase activity"/>
    <property type="evidence" value="ECO:0007669"/>
    <property type="project" value="TreeGrafter"/>
</dbReference>
<evidence type="ECO:0000256" key="2">
    <source>
        <dbReference type="SAM" id="Coils"/>
    </source>
</evidence>
<dbReference type="Proteomes" id="UP000620104">
    <property type="component" value="Unassembled WGS sequence"/>
</dbReference>
<organism evidence="6 7">
    <name type="scientific">Naganishia liquefaciens</name>
    <dbReference type="NCBI Taxonomy" id="104408"/>
    <lineage>
        <taxon>Eukaryota</taxon>
        <taxon>Fungi</taxon>
        <taxon>Dikarya</taxon>
        <taxon>Basidiomycota</taxon>
        <taxon>Agaricomycotina</taxon>
        <taxon>Tremellomycetes</taxon>
        <taxon>Filobasidiales</taxon>
        <taxon>Filobasidiaceae</taxon>
        <taxon>Naganishia</taxon>
    </lineage>
</organism>
<reference evidence="6" key="1">
    <citation type="submission" date="2020-07" db="EMBL/GenBank/DDBJ databases">
        <title>Draft Genome Sequence of a Deep-Sea Yeast, Naganishia (Cryptococcus) liquefaciens strain N6.</title>
        <authorList>
            <person name="Han Y.W."/>
            <person name="Kajitani R."/>
            <person name="Morimoto H."/>
            <person name="Parhat M."/>
            <person name="Tsubouchi H."/>
            <person name="Bakenova O."/>
            <person name="Ogata M."/>
            <person name="Argunhan B."/>
            <person name="Aoki R."/>
            <person name="Kajiwara S."/>
            <person name="Itoh T."/>
            <person name="Iwasaki H."/>
        </authorList>
    </citation>
    <scope>NUCLEOTIDE SEQUENCE</scope>
    <source>
        <strain evidence="6">N6</strain>
    </source>
</reference>
<feature type="compositionally biased region" description="Basic and acidic residues" evidence="3">
    <location>
        <begin position="716"/>
        <end position="732"/>
    </location>
</feature>
<dbReference type="PANTHER" id="PTHR47396:SF1">
    <property type="entry name" value="ATP-DEPENDENT HELICASE IRC3-RELATED"/>
    <property type="match status" value="1"/>
</dbReference>
<dbReference type="GO" id="GO:0000403">
    <property type="term" value="F:Y-form DNA binding"/>
    <property type="evidence" value="ECO:0007669"/>
    <property type="project" value="TreeGrafter"/>
</dbReference>
<dbReference type="EMBL" id="BLZA01000018">
    <property type="protein sequence ID" value="GHJ86536.1"/>
    <property type="molecule type" value="Genomic_DNA"/>
</dbReference>
<feature type="domain" description="Helicase C-terminal" evidence="5">
    <location>
        <begin position="359"/>
        <end position="528"/>
    </location>
</feature>
<dbReference type="GO" id="GO:0005524">
    <property type="term" value="F:ATP binding"/>
    <property type="evidence" value="ECO:0007669"/>
    <property type="project" value="InterPro"/>
</dbReference>
<dbReference type="SMART" id="SM00487">
    <property type="entry name" value="DEXDc"/>
    <property type="match status" value="1"/>
</dbReference>
<dbReference type="CDD" id="cd18799">
    <property type="entry name" value="SF2_C_EcoAI-like"/>
    <property type="match status" value="1"/>
</dbReference>
<keyword evidence="1" id="KW-0547">Nucleotide-binding</keyword>
<dbReference type="GO" id="GO:0032042">
    <property type="term" value="P:mitochondrial DNA metabolic process"/>
    <property type="evidence" value="ECO:0007669"/>
    <property type="project" value="TreeGrafter"/>
</dbReference>
<proteinExistence type="predicted"/>
<dbReference type="InterPro" id="IPR006935">
    <property type="entry name" value="Helicase/UvrB_N"/>
</dbReference>
<protein>
    <recommendedName>
        <fullName evidence="8">DEAD/DEAH box helicase</fullName>
    </recommendedName>
</protein>
<feature type="compositionally biased region" description="Basic residues" evidence="3">
    <location>
        <begin position="703"/>
        <end position="715"/>
    </location>
</feature>
<comment type="caution">
    <text evidence="6">The sequence shown here is derived from an EMBL/GenBank/DDBJ whole genome shotgun (WGS) entry which is preliminary data.</text>
</comment>
<dbReference type="InterPro" id="IPR001650">
    <property type="entry name" value="Helicase_C-like"/>
</dbReference>
<dbReference type="GO" id="GO:0036121">
    <property type="term" value="F:double-stranded DNA helicase activity"/>
    <property type="evidence" value="ECO:0007669"/>
    <property type="project" value="TreeGrafter"/>
</dbReference>
<feature type="domain" description="Helicase ATP-binding" evidence="4">
    <location>
        <begin position="106"/>
        <end position="303"/>
    </location>
</feature>
<keyword evidence="1" id="KW-0347">Helicase</keyword>
<dbReference type="AlphaFoldDB" id="A0A8H3TSB2"/>
<feature type="region of interest" description="Disordered" evidence="3">
    <location>
        <begin position="703"/>
        <end position="745"/>
    </location>
</feature>
<dbReference type="GO" id="GO:0070125">
    <property type="term" value="P:mitochondrial translational elongation"/>
    <property type="evidence" value="ECO:0007669"/>
    <property type="project" value="TreeGrafter"/>
</dbReference>